<feature type="transmembrane region" description="Helical" evidence="1">
    <location>
        <begin position="159"/>
        <end position="184"/>
    </location>
</feature>
<keyword evidence="1" id="KW-0472">Membrane</keyword>
<dbReference type="GO" id="GO:0003682">
    <property type="term" value="F:chromatin binding"/>
    <property type="evidence" value="ECO:0007669"/>
    <property type="project" value="TreeGrafter"/>
</dbReference>
<evidence type="ECO:0000313" key="4">
    <source>
        <dbReference type="Proteomes" id="UP000813462"/>
    </source>
</evidence>
<accession>A0A978VKC9</accession>
<dbReference type="InterPro" id="IPR055141">
    <property type="entry name" value="TADA2A_B-like_dom"/>
</dbReference>
<keyword evidence="1" id="KW-1133">Transmembrane helix</keyword>
<dbReference type="AlphaFoldDB" id="A0A978VKC9"/>
<dbReference type="EMBL" id="JAEACU010000004">
    <property type="protein sequence ID" value="KAH7533548.1"/>
    <property type="molecule type" value="Genomic_DNA"/>
</dbReference>
<dbReference type="Pfam" id="PF00249">
    <property type="entry name" value="Myb_DNA-binding"/>
    <property type="match status" value="1"/>
</dbReference>
<dbReference type="PROSITE" id="PS51293">
    <property type="entry name" value="SANT"/>
    <property type="match status" value="1"/>
</dbReference>
<name>A0A978VKC9_ZIZJJ</name>
<dbReference type="GO" id="GO:0006338">
    <property type="term" value="P:chromatin remodeling"/>
    <property type="evidence" value="ECO:0007669"/>
    <property type="project" value="TreeGrafter"/>
</dbReference>
<dbReference type="SUPFAM" id="SSF46689">
    <property type="entry name" value="Homeodomain-like"/>
    <property type="match status" value="1"/>
</dbReference>
<dbReference type="InterPro" id="IPR001005">
    <property type="entry name" value="SANT/Myb"/>
</dbReference>
<reference evidence="3" key="1">
    <citation type="journal article" date="2021" name="Front. Plant Sci.">
        <title>Chromosome-Scale Genome Assembly for Chinese Sour Jujube and Insights Into Its Genome Evolution and Domestication Signature.</title>
        <authorList>
            <person name="Shen L.-Y."/>
            <person name="Luo H."/>
            <person name="Wang X.-L."/>
            <person name="Wang X.-M."/>
            <person name="Qiu X.-J."/>
            <person name="Liu H."/>
            <person name="Zhou S.-S."/>
            <person name="Jia K.-H."/>
            <person name="Nie S."/>
            <person name="Bao Y.-T."/>
            <person name="Zhang R.-G."/>
            <person name="Yun Q.-Z."/>
            <person name="Chai Y.-H."/>
            <person name="Lu J.-Y."/>
            <person name="Li Y."/>
            <person name="Zhao S.-W."/>
            <person name="Mao J.-F."/>
            <person name="Jia S.-G."/>
            <person name="Mao Y.-M."/>
        </authorList>
    </citation>
    <scope>NUCLEOTIDE SEQUENCE</scope>
    <source>
        <strain evidence="3">AT0</strain>
        <tissue evidence="3">Leaf</tissue>
    </source>
</reference>
<protein>
    <recommendedName>
        <fullName evidence="2">SANT domain-containing protein</fullName>
    </recommendedName>
</protein>
<dbReference type="Gene3D" id="1.10.10.60">
    <property type="entry name" value="Homeodomain-like"/>
    <property type="match status" value="1"/>
</dbReference>
<dbReference type="Pfam" id="PF22941">
    <property type="entry name" value="TADA2A-like_3rd"/>
    <property type="match status" value="1"/>
</dbReference>
<feature type="domain" description="SANT" evidence="2">
    <location>
        <begin position="71"/>
        <end position="99"/>
    </location>
</feature>
<dbReference type="CDD" id="cd00167">
    <property type="entry name" value="SANT"/>
    <property type="match status" value="1"/>
</dbReference>
<evidence type="ECO:0000259" key="2">
    <source>
        <dbReference type="PROSITE" id="PS51293"/>
    </source>
</evidence>
<evidence type="ECO:0000256" key="1">
    <source>
        <dbReference type="SAM" id="Phobius"/>
    </source>
</evidence>
<proteinExistence type="predicted"/>
<organism evidence="3 4">
    <name type="scientific">Ziziphus jujuba var. spinosa</name>
    <dbReference type="NCBI Taxonomy" id="714518"/>
    <lineage>
        <taxon>Eukaryota</taxon>
        <taxon>Viridiplantae</taxon>
        <taxon>Streptophyta</taxon>
        <taxon>Embryophyta</taxon>
        <taxon>Tracheophyta</taxon>
        <taxon>Spermatophyta</taxon>
        <taxon>Magnoliopsida</taxon>
        <taxon>eudicotyledons</taxon>
        <taxon>Gunneridae</taxon>
        <taxon>Pentapetalae</taxon>
        <taxon>rosids</taxon>
        <taxon>fabids</taxon>
        <taxon>Rosales</taxon>
        <taxon>Rhamnaceae</taxon>
        <taxon>Paliureae</taxon>
        <taxon>Ziziphus</taxon>
    </lineage>
</organism>
<evidence type="ECO:0000313" key="3">
    <source>
        <dbReference type="EMBL" id="KAH7533548.1"/>
    </source>
</evidence>
<gene>
    <name evidence="3" type="ORF">FEM48_Zijuj04G0142800</name>
</gene>
<dbReference type="InterPro" id="IPR017884">
    <property type="entry name" value="SANT_dom"/>
</dbReference>
<sequence length="274" mass="31317">MYPVNDTSFNIDGLVKEIANPKGLFPIVITVTKISRIKRVVWSDFDRSIECFSVGVEGTPHNSEHPYRVMGIEIYGSRNWSEVAEHVGIKSKAQCINHYNATICMNSPFFPLLDLSHVMKKSREELLAMAKELKKEVPMLGEVTVEEESPFQSESQVHIYIYIYIILCILGLNAVGTGPVLGAVKKTSNKIQINDEAKAEGGQEYWREKAWLSGVEKPFMMEFSGYNFKRQVFEIEYDNDAEELLADMEFKDSDTNTEREIKLRVLHPEKQLRA</sequence>
<dbReference type="GO" id="GO:0005634">
    <property type="term" value="C:nucleus"/>
    <property type="evidence" value="ECO:0007669"/>
    <property type="project" value="TreeGrafter"/>
</dbReference>
<dbReference type="PANTHER" id="PTHR12374">
    <property type="entry name" value="TRANSCRIPTIONAL ADAPTOR 2 ADA2 -RELATED"/>
    <property type="match status" value="1"/>
</dbReference>
<dbReference type="GO" id="GO:0003713">
    <property type="term" value="F:transcription coactivator activity"/>
    <property type="evidence" value="ECO:0007669"/>
    <property type="project" value="TreeGrafter"/>
</dbReference>
<dbReference type="InterPro" id="IPR009057">
    <property type="entry name" value="Homeodomain-like_sf"/>
</dbReference>
<comment type="caution">
    <text evidence="3">The sequence shown here is derived from an EMBL/GenBank/DDBJ whole genome shotgun (WGS) entry which is preliminary data.</text>
</comment>
<dbReference type="GO" id="GO:0006357">
    <property type="term" value="P:regulation of transcription by RNA polymerase II"/>
    <property type="evidence" value="ECO:0007669"/>
    <property type="project" value="TreeGrafter"/>
</dbReference>
<dbReference type="Proteomes" id="UP000813462">
    <property type="component" value="Unassembled WGS sequence"/>
</dbReference>
<keyword evidence="1" id="KW-0812">Transmembrane</keyword>
<dbReference type="PANTHER" id="PTHR12374:SF20">
    <property type="entry name" value="TRANSCRIPTIONAL ADAPTER 2-ALPHA"/>
    <property type="match status" value="1"/>
</dbReference>